<evidence type="ECO:0000256" key="2">
    <source>
        <dbReference type="ARBA" id="ARBA00012162"/>
    </source>
</evidence>
<dbReference type="InterPro" id="IPR006366">
    <property type="entry name" value="CobA/CysG_C"/>
</dbReference>
<evidence type="ECO:0000256" key="7">
    <source>
        <dbReference type="ARBA" id="ARBA00023244"/>
    </source>
</evidence>
<dbReference type="FunFam" id="3.30.950.10:FF:000001">
    <property type="entry name" value="Siroheme synthase"/>
    <property type="match status" value="1"/>
</dbReference>
<accession>A0A239DY51</accession>
<organism evidence="12 13">
    <name type="scientific">Sphingopyxis indica</name>
    <dbReference type="NCBI Taxonomy" id="436663"/>
    <lineage>
        <taxon>Bacteria</taxon>
        <taxon>Pseudomonadati</taxon>
        <taxon>Pseudomonadota</taxon>
        <taxon>Alphaproteobacteria</taxon>
        <taxon>Sphingomonadales</taxon>
        <taxon>Sphingomonadaceae</taxon>
        <taxon>Sphingopyxis</taxon>
    </lineage>
</organism>
<keyword evidence="6" id="KW-0949">S-adenosyl-L-methionine</keyword>
<comment type="similarity">
    <text evidence="1 10">Belongs to the precorrin methyltransferase family.</text>
</comment>
<reference evidence="12 13" key="1">
    <citation type="submission" date="2017-06" db="EMBL/GenBank/DDBJ databases">
        <authorList>
            <person name="Kim H.J."/>
            <person name="Triplett B.A."/>
        </authorList>
    </citation>
    <scope>NUCLEOTIDE SEQUENCE [LARGE SCALE GENOMIC DNA]</scope>
    <source>
        <strain evidence="12 13">DS15</strain>
    </source>
</reference>
<evidence type="ECO:0000256" key="4">
    <source>
        <dbReference type="ARBA" id="ARBA00022603"/>
    </source>
</evidence>
<dbReference type="Gene3D" id="3.30.950.10">
    <property type="entry name" value="Methyltransferase, Cobalt-precorrin-4 Transmethylase, Domain 2"/>
    <property type="match status" value="1"/>
</dbReference>
<dbReference type="GO" id="GO:0032259">
    <property type="term" value="P:methylation"/>
    <property type="evidence" value="ECO:0007669"/>
    <property type="project" value="UniProtKB-KW"/>
</dbReference>
<proteinExistence type="inferred from homology"/>
<dbReference type="InterPro" id="IPR035996">
    <property type="entry name" value="4pyrrol_Methylase_sf"/>
</dbReference>
<dbReference type="InterPro" id="IPR014776">
    <property type="entry name" value="4pyrrole_Mease_sub2"/>
</dbReference>
<dbReference type="PROSITE" id="PS00840">
    <property type="entry name" value="SUMT_2"/>
    <property type="match status" value="1"/>
</dbReference>
<protein>
    <recommendedName>
        <fullName evidence="2">uroporphyrinogen-III C-methyltransferase</fullName>
        <ecNumber evidence="2">2.1.1.107</ecNumber>
    </recommendedName>
</protein>
<dbReference type="EC" id="2.1.1.107" evidence="2"/>
<dbReference type="InterPro" id="IPR050161">
    <property type="entry name" value="Siro_Cobalamin_biosynth"/>
</dbReference>
<gene>
    <name evidence="12" type="ORF">SAMN06295955_101503</name>
</gene>
<evidence type="ECO:0000259" key="11">
    <source>
        <dbReference type="Pfam" id="PF00590"/>
    </source>
</evidence>
<dbReference type="FunFam" id="3.40.1010.10:FF:000001">
    <property type="entry name" value="Siroheme synthase"/>
    <property type="match status" value="1"/>
</dbReference>
<dbReference type="SUPFAM" id="SSF53790">
    <property type="entry name" value="Tetrapyrrole methylase"/>
    <property type="match status" value="1"/>
</dbReference>
<dbReference type="GO" id="GO:0004851">
    <property type="term" value="F:uroporphyrin-III C-methyltransferase activity"/>
    <property type="evidence" value="ECO:0007669"/>
    <property type="project" value="UniProtKB-EC"/>
</dbReference>
<comment type="pathway">
    <text evidence="8">Porphyrin-containing compound metabolism; siroheme biosynthesis; precorrin-2 from uroporphyrinogen III: step 1/1.</text>
</comment>
<feature type="domain" description="Tetrapyrrole methylase" evidence="11">
    <location>
        <begin position="48"/>
        <end position="257"/>
    </location>
</feature>
<dbReference type="CDD" id="cd11642">
    <property type="entry name" value="SUMT"/>
    <property type="match status" value="1"/>
</dbReference>
<dbReference type="GO" id="GO:0019354">
    <property type="term" value="P:siroheme biosynthetic process"/>
    <property type="evidence" value="ECO:0007669"/>
    <property type="project" value="UniProtKB-UniPathway"/>
</dbReference>
<dbReference type="NCBIfam" id="TIGR01469">
    <property type="entry name" value="cobA_cysG_Cterm"/>
    <property type="match status" value="1"/>
</dbReference>
<name>A0A239DY51_9SPHN</name>
<sequence>MTRGDGSFAYPPKFTFTGGKKGCFAFPSPPNHFGGMTKAPAPLPSAGKLWLVGAGPGDPDLLTLRAARLIESADLIVHDGLVGEGVLALIPARVERISVAKQRSRHTMKQESINELLIRETRAGKQVVRLKGGDPFIFGRGGEELDAAREAGIACEVVPGITAAAGCAAQAGLPLTHREDASAVSFVAGQCKDLTDQDWSGLAGHGRTLVIYMGLATAPAIADKLIADGVSPGLPVAVVERGTSADARVLRTLLADLGDLVAREKVQSPALIIVGKVAARADALDCLGAPGAFSSIRDFSCDF</sequence>
<dbReference type="Pfam" id="PF00590">
    <property type="entry name" value="TP_methylase"/>
    <property type="match status" value="1"/>
</dbReference>
<dbReference type="PANTHER" id="PTHR45790">
    <property type="entry name" value="SIROHEME SYNTHASE-RELATED"/>
    <property type="match status" value="1"/>
</dbReference>
<evidence type="ECO:0000256" key="8">
    <source>
        <dbReference type="ARBA" id="ARBA00025705"/>
    </source>
</evidence>
<keyword evidence="7" id="KW-0627">Porphyrin biosynthesis</keyword>
<dbReference type="Gene3D" id="3.40.1010.10">
    <property type="entry name" value="Cobalt-precorrin-4 Transmethylase, Domain 1"/>
    <property type="match status" value="1"/>
</dbReference>
<keyword evidence="5 10" id="KW-0808">Transferase</keyword>
<dbReference type="NCBIfam" id="NF004790">
    <property type="entry name" value="PRK06136.1"/>
    <property type="match status" value="1"/>
</dbReference>
<dbReference type="GO" id="GO:0009236">
    <property type="term" value="P:cobalamin biosynthetic process"/>
    <property type="evidence" value="ECO:0007669"/>
    <property type="project" value="UniProtKB-KW"/>
</dbReference>
<dbReference type="InterPro" id="IPR003043">
    <property type="entry name" value="Uropor_MeTrfase_CS"/>
</dbReference>
<keyword evidence="3" id="KW-0169">Cobalamin biosynthesis</keyword>
<evidence type="ECO:0000256" key="3">
    <source>
        <dbReference type="ARBA" id="ARBA00022573"/>
    </source>
</evidence>
<dbReference type="InterPro" id="IPR014777">
    <property type="entry name" value="4pyrrole_Mease_sub1"/>
</dbReference>
<evidence type="ECO:0000313" key="13">
    <source>
        <dbReference type="Proteomes" id="UP000198339"/>
    </source>
</evidence>
<dbReference type="PROSITE" id="PS00839">
    <property type="entry name" value="SUMT_1"/>
    <property type="match status" value="1"/>
</dbReference>
<dbReference type="UniPathway" id="UPA00262">
    <property type="reaction ID" value="UER00211"/>
</dbReference>
<dbReference type="InterPro" id="IPR000878">
    <property type="entry name" value="4pyrrol_Mease"/>
</dbReference>
<keyword evidence="4 10" id="KW-0489">Methyltransferase</keyword>
<evidence type="ECO:0000256" key="1">
    <source>
        <dbReference type="ARBA" id="ARBA00005879"/>
    </source>
</evidence>
<keyword evidence="13" id="KW-1185">Reference proteome</keyword>
<evidence type="ECO:0000313" key="12">
    <source>
        <dbReference type="EMBL" id="SNS37400.1"/>
    </source>
</evidence>
<evidence type="ECO:0000256" key="9">
    <source>
        <dbReference type="ARBA" id="ARBA00060548"/>
    </source>
</evidence>
<dbReference type="PANTHER" id="PTHR45790:SF3">
    <property type="entry name" value="S-ADENOSYL-L-METHIONINE-DEPENDENT UROPORPHYRINOGEN III METHYLTRANSFERASE, CHLOROPLASTIC"/>
    <property type="match status" value="1"/>
</dbReference>
<evidence type="ECO:0000256" key="6">
    <source>
        <dbReference type="ARBA" id="ARBA00022691"/>
    </source>
</evidence>
<evidence type="ECO:0000256" key="10">
    <source>
        <dbReference type="RuleBase" id="RU003960"/>
    </source>
</evidence>
<dbReference type="EMBL" id="FZPA01000001">
    <property type="protein sequence ID" value="SNS37400.1"/>
    <property type="molecule type" value="Genomic_DNA"/>
</dbReference>
<dbReference type="AlphaFoldDB" id="A0A239DY51"/>
<comment type="pathway">
    <text evidence="9">Cofactor biosynthesis; adenosylcobalamin biosynthesis; precorrin-2 from uroporphyrinogen III: step 1/1.</text>
</comment>
<evidence type="ECO:0000256" key="5">
    <source>
        <dbReference type="ARBA" id="ARBA00022679"/>
    </source>
</evidence>
<dbReference type="Proteomes" id="UP000198339">
    <property type="component" value="Unassembled WGS sequence"/>
</dbReference>